<protein>
    <recommendedName>
        <fullName evidence="3">Nucleoside 2-deoxyribosyltransferase</fullName>
    </recommendedName>
</protein>
<sequence>MEKLVFVVMPIGGIETASDKLRIVKEVANEQRWSAHLPSYNPDAPVFNLNETIREMRASSLVVADLTAERPSCYYELGLAEALRLPVFAIAEKHTDIHQTSIRGEVRTYETIEEFRQLIKRALAAH</sequence>
<gene>
    <name evidence="1" type="ORF">GCM10011360_16630</name>
</gene>
<evidence type="ECO:0008006" key="3">
    <source>
        <dbReference type="Google" id="ProtNLM"/>
    </source>
</evidence>
<dbReference type="AlphaFoldDB" id="A0A917EG09"/>
<dbReference type="Gene3D" id="3.40.50.450">
    <property type="match status" value="1"/>
</dbReference>
<name>A0A917EG09_9RHOB</name>
<comment type="caution">
    <text evidence="1">The sequence shown here is derived from an EMBL/GenBank/DDBJ whole genome shotgun (WGS) entry which is preliminary data.</text>
</comment>
<keyword evidence="2" id="KW-1185">Reference proteome</keyword>
<evidence type="ECO:0000313" key="2">
    <source>
        <dbReference type="Proteomes" id="UP000612855"/>
    </source>
</evidence>
<dbReference type="RefSeq" id="WP_188477191.1">
    <property type="nucleotide sequence ID" value="NZ_BMFJ01000001.1"/>
</dbReference>
<organism evidence="1 2">
    <name type="scientific">Primorskyibacter flagellatus</name>
    <dbReference type="NCBI Taxonomy" id="1387277"/>
    <lineage>
        <taxon>Bacteria</taxon>
        <taxon>Pseudomonadati</taxon>
        <taxon>Pseudomonadota</taxon>
        <taxon>Alphaproteobacteria</taxon>
        <taxon>Rhodobacterales</taxon>
        <taxon>Roseobacteraceae</taxon>
        <taxon>Primorskyibacter</taxon>
    </lineage>
</organism>
<accession>A0A917EG09</accession>
<proteinExistence type="predicted"/>
<dbReference type="Proteomes" id="UP000612855">
    <property type="component" value="Unassembled WGS sequence"/>
</dbReference>
<evidence type="ECO:0000313" key="1">
    <source>
        <dbReference type="EMBL" id="GGE29196.1"/>
    </source>
</evidence>
<reference evidence="2" key="1">
    <citation type="journal article" date="2019" name="Int. J. Syst. Evol. Microbiol.">
        <title>The Global Catalogue of Microorganisms (GCM) 10K type strain sequencing project: providing services to taxonomists for standard genome sequencing and annotation.</title>
        <authorList>
            <consortium name="The Broad Institute Genomics Platform"/>
            <consortium name="The Broad Institute Genome Sequencing Center for Infectious Disease"/>
            <person name="Wu L."/>
            <person name="Ma J."/>
        </authorList>
    </citation>
    <scope>NUCLEOTIDE SEQUENCE [LARGE SCALE GENOMIC DNA]</scope>
    <source>
        <strain evidence="2">CGMCC 1.12664</strain>
    </source>
</reference>
<dbReference type="EMBL" id="BMFJ01000001">
    <property type="protein sequence ID" value="GGE29196.1"/>
    <property type="molecule type" value="Genomic_DNA"/>
</dbReference>